<dbReference type="PANTHER" id="PTHR36223:SF1">
    <property type="entry name" value="TRANSCRIPTION ELONGATION FACTOR EAF N-TERMINAL DOMAIN-CONTAINING PROTEIN"/>
    <property type="match status" value="1"/>
</dbReference>
<dbReference type="EMBL" id="JAPDMQ010000364">
    <property type="protein sequence ID" value="KAK0526182.1"/>
    <property type="molecule type" value="Genomic_DNA"/>
</dbReference>
<proteinExistence type="predicted"/>
<feature type="compositionally biased region" description="Low complexity" evidence="1">
    <location>
        <begin position="284"/>
        <end position="296"/>
    </location>
</feature>
<feature type="region of interest" description="Disordered" evidence="1">
    <location>
        <begin position="246"/>
        <end position="265"/>
    </location>
</feature>
<dbReference type="Proteomes" id="UP001176521">
    <property type="component" value="Unassembled WGS sequence"/>
</dbReference>
<keyword evidence="4" id="KW-1185">Reference proteome</keyword>
<evidence type="ECO:0000256" key="1">
    <source>
        <dbReference type="SAM" id="MobiDB-lite"/>
    </source>
</evidence>
<sequence>MRSAAPASSSSASARGPREITSLSLDNFKCEFLIDDGQPVPLYGIRKDGNTVNCFVEAEEGKSFAVKLSPLTRETRQFRTALLLGGHSVKSYSHEGGTWQATFKSRSVGYNQEQSFLFAKPLITDDDKTSVRDPAEAAKLCEVTCKVEKVRHIHRVEGPPRTESIKSTLVPEKAIYEKSKKVGSVGFSAGPAQVIAPLTHHTRCCVDPDFEPILFHFRCITRTGLQIMHLIPLDVEDAEEKAARKAEERAKRAREEEEIEREEQQLQKRLKEIEKRRAALQDANTSSSSSNNNNNSLYRVKQEPQRFDFSQGGDCPANALELSDLDDDDDD</sequence>
<feature type="region of interest" description="Disordered" evidence="1">
    <location>
        <begin position="274"/>
        <end position="331"/>
    </location>
</feature>
<evidence type="ECO:0000313" key="3">
    <source>
        <dbReference type="EMBL" id="KAK0526182.1"/>
    </source>
</evidence>
<comment type="caution">
    <text evidence="3">The sequence shown here is derived from an EMBL/GenBank/DDBJ whole genome shotgun (WGS) entry which is preliminary data.</text>
</comment>
<dbReference type="Pfam" id="PF25534">
    <property type="entry name" value="DUF7918"/>
    <property type="match status" value="1"/>
</dbReference>
<evidence type="ECO:0000259" key="2">
    <source>
        <dbReference type="Pfam" id="PF25534"/>
    </source>
</evidence>
<accession>A0AAN6JJ53</accession>
<dbReference type="PANTHER" id="PTHR36223">
    <property type="entry name" value="BETA-LACTAMASE-TYPE TRANSPEPTIDASE FOLD DOMAIN CONTAINING PROTEIN"/>
    <property type="match status" value="1"/>
</dbReference>
<protein>
    <recommendedName>
        <fullName evidence="2">DUF7918 domain-containing protein</fullName>
    </recommendedName>
</protein>
<dbReference type="AlphaFoldDB" id="A0AAN6JJ53"/>
<gene>
    <name evidence="3" type="ORF">OC842_005272</name>
</gene>
<organism evidence="3 4">
    <name type="scientific">Tilletia horrida</name>
    <dbReference type="NCBI Taxonomy" id="155126"/>
    <lineage>
        <taxon>Eukaryota</taxon>
        <taxon>Fungi</taxon>
        <taxon>Dikarya</taxon>
        <taxon>Basidiomycota</taxon>
        <taxon>Ustilaginomycotina</taxon>
        <taxon>Exobasidiomycetes</taxon>
        <taxon>Tilletiales</taxon>
        <taxon>Tilletiaceae</taxon>
        <taxon>Tilletia</taxon>
    </lineage>
</organism>
<dbReference type="InterPro" id="IPR057678">
    <property type="entry name" value="DUF7918"/>
</dbReference>
<feature type="domain" description="DUF7918" evidence="2">
    <location>
        <begin position="36"/>
        <end position="232"/>
    </location>
</feature>
<evidence type="ECO:0000313" key="4">
    <source>
        <dbReference type="Proteomes" id="UP001176521"/>
    </source>
</evidence>
<name>A0AAN6JJ53_9BASI</name>
<feature type="compositionally biased region" description="Basic and acidic residues" evidence="1">
    <location>
        <begin position="246"/>
        <end position="255"/>
    </location>
</feature>
<reference evidence="3" key="1">
    <citation type="journal article" date="2023" name="PhytoFront">
        <title>Draft Genome Resources of Seven Strains of Tilletia horrida, Causal Agent of Kernel Smut of Rice.</title>
        <authorList>
            <person name="Khanal S."/>
            <person name="Antony Babu S."/>
            <person name="Zhou X.G."/>
        </authorList>
    </citation>
    <scope>NUCLEOTIDE SEQUENCE</scope>
    <source>
        <strain evidence="3">TX3</strain>
    </source>
</reference>